<keyword evidence="6" id="KW-0732">Signal</keyword>
<dbReference type="SUPFAM" id="SSF52096">
    <property type="entry name" value="ClpP/crotonase"/>
    <property type="match status" value="1"/>
</dbReference>
<dbReference type="Pfam" id="PF13180">
    <property type="entry name" value="PDZ_2"/>
    <property type="match status" value="1"/>
</dbReference>
<feature type="chain" id="PRO_5011979715" evidence="6">
    <location>
        <begin position="28"/>
        <end position="444"/>
    </location>
</feature>
<evidence type="ECO:0000256" key="3">
    <source>
        <dbReference type="ARBA" id="ARBA00022801"/>
    </source>
</evidence>
<dbReference type="FunFam" id="2.30.42.10:FF:000063">
    <property type="entry name" value="Peptidase, S41 family"/>
    <property type="match status" value="1"/>
</dbReference>
<evidence type="ECO:0000256" key="6">
    <source>
        <dbReference type="SAM" id="SignalP"/>
    </source>
</evidence>
<feature type="domain" description="PDZ" evidence="7">
    <location>
        <begin position="92"/>
        <end position="160"/>
    </location>
</feature>
<dbReference type="InterPro" id="IPR005151">
    <property type="entry name" value="Tail-specific_protease"/>
</dbReference>
<dbReference type="EMBL" id="LT670818">
    <property type="protein sequence ID" value="SHH31462.1"/>
    <property type="molecule type" value="Genomic_DNA"/>
</dbReference>
<dbReference type="PANTHER" id="PTHR32060:SF30">
    <property type="entry name" value="CARBOXY-TERMINAL PROCESSING PROTEASE CTPA"/>
    <property type="match status" value="1"/>
</dbReference>
<evidence type="ECO:0000259" key="7">
    <source>
        <dbReference type="PROSITE" id="PS50106"/>
    </source>
</evidence>
<dbReference type="NCBIfam" id="TIGR00225">
    <property type="entry name" value="prc"/>
    <property type="match status" value="1"/>
</dbReference>
<dbReference type="Gene3D" id="2.30.42.10">
    <property type="match status" value="1"/>
</dbReference>
<feature type="signal peptide" evidence="6">
    <location>
        <begin position="1"/>
        <end position="27"/>
    </location>
</feature>
<sequence>MRKNMLFFLGAAAGACLTLLVTTPQGALSVNIAKAAVGGDAYSQLNLFGEVFERVRADYVEKPDDPKLIEGAINGMISALDPHSRYMNDKAWKDMQETTQGEFGGLGIEVMMENGLVKVVAPMDDTPAARAGILSGDLITQIDADAVQGLTLEQAVNKMKGPVDTETHLKIERKGVDKPIDVTLKREIIRVRPVAFHTDGGDIGYIRITSFNEQTTDGLHKAIADISKQIPQDKLTGYVVDLRNNPGGLLDQAVSVASTFMPRGEVVSTRGRTPEETQRFTAHGGDLTKGKPLVVLINGGAASASEIVAGALHDHKRATLIGTRSFGKGSVQTIIPLGSGNGALALTTARYFTPSGHSIQAQGVKPDIEVLQTVPDELKDRVELKGEASMRGHLAAEGVEATGSQAYVPPDEKDDKALAAAYNFLRGVTVNADVPAPPKAAVPN</sequence>
<dbReference type="RefSeq" id="WP_079569868.1">
    <property type="nucleotide sequence ID" value="NZ_LT670818.1"/>
</dbReference>
<dbReference type="InterPro" id="IPR055210">
    <property type="entry name" value="CtpA/B_N"/>
</dbReference>
<dbReference type="Gene3D" id="3.90.226.10">
    <property type="entry name" value="2-enoyl-CoA Hydratase, Chain A, domain 1"/>
    <property type="match status" value="1"/>
</dbReference>
<evidence type="ECO:0000256" key="2">
    <source>
        <dbReference type="ARBA" id="ARBA00022670"/>
    </source>
</evidence>
<dbReference type="InterPro" id="IPR029045">
    <property type="entry name" value="ClpP/crotonase-like_dom_sf"/>
</dbReference>
<dbReference type="PANTHER" id="PTHR32060">
    <property type="entry name" value="TAIL-SPECIFIC PROTEASE"/>
    <property type="match status" value="1"/>
</dbReference>
<dbReference type="PROSITE" id="PS50106">
    <property type="entry name" value="PDZ"/>
    <property type="match status" value="1"/>
</dbReference>
<dbReference type="InterPro" id="IPR004447">
    <property type="entry name" value="Peptidase_S41A"/>
</dbReference>
<evidence type="ECO:0000256" key="5">
    <source>
        <dbReference type="RuleBase" id="RU004404"/>
    </source>
</evidence>
<organism evidence="8 9">
    <name type="scientific">Bradyrhizobium erythrophlei</name>
    <dbReference type="NCBI Taxonomy" id="1437360"/>
    <lineage>
        <taxon>Bacteria</taxon>
        <taxon>Pseudomonadati</taxon>
        <taxon>Pseudomonadota</taxon>
        <taxon>Alphaproteobacteria</taxon>
        <taxon>Hyphomicrobiales</taxon>
        <taxon>Nitrobacteraceae</taxon>
        <taxon>Bradyrhizobium</taxon>
    </lineage>
</organism>
<keyword evidence="2 5" id="KW-0645">Protease</keyword>
<evidence type="ECO:0000313" key="9">
    <source>
        <dbReference type="Proteomes" id="UP000190675"/>
    </source>
</evidence>
<dbReference type="InterPro" id="IPR001478">
    <property type="entry name" value="PDZ"/>
</dbReference>
<dbReference type="Gene3D" id="3.30.750.44">
    <property type="match status" value="1"/>
</dbReference>
<keyword evidence="3 5" id="KW-0378">Hydrolase</keyword>
<dbReference type="CDD" id="cd07560">
    <property type="entry name" value="Peptidase_S41_CPP"/>
    <property type="match status" value="1"/>
</dbReference>
<dbReference type="Proteomes" id="UP000190675">
    <property type="component" value="Chromosome I"/>
</dbReference>
<dbReference type="Pfam" id="PF22694">
    <property type="entry name" value="CtpB_N-like"/>
    <property type="match status" value="1"/>
</dbReference>
<dbReference type="PROSITE" id="PS51257">
    <property type="entry name" value="PROKAR_LIPOPROTEIN"/>
    <property type="match status" value="1"/>
</dbReference>
<dbReference type="Pfam" id="PF03572">
    <property type="entry name" value="Peptidase_S41"/>
    <property type="match status" value="1"/>
</dbReference>
<dbReference type="FunFam" id="3.90.226.10:FF:000029">
    <property type="entry name" value="Peptidase, S41 family"/>
    <property type="match status" value="1"/>
</dbReference>
<keyword evidence="4 5" id="KW-0720">Serine protease</keyword>
<dbReference type="CDD" id="cd06782">
    <property type="entry name" value="cpPDZ_CPP-like"/>
    <property type="match status" value="1"/>
</dbReference>
<reference evidence="8 9" key="1">
    <citation type="submission" date="2016-11" db="EMBL/GenBank/DDBJ databases">
        <authorList>
            <person name="Jaros S."/>
            <person name="Januszkiewicz K."/>
            <person name="Wedrychowicz H."/>
        </authorList>
    </citation>
    <scope>NUCLEOTIDE SEQUENCE [LARGE SCALE GENOMIC DNA]</scope>
    <source>
        <strain evidence="8 9">GAS242</strain>
    </source>
</reference>
<comment type="similarity">
    <text evidence="1 5">Belongs to the peptidase S41A family.</text>
</comment>
<gene>
    <name evidence="8" type="ORF">SAMN05444169_6848</name>
</gene>
<protein>
    <submittedName>
        <fullName evidence="8">Carboxyl-terminal processing protease</fullName>
    </submittedName>
</protein>
<dbReference type="SMART" id="SM00245">
    <property type="entry name" value="TSPc"/>
    <property type="match status" value="1"/>
</dbReference>
<dbReference type="InterPro" id="IPR036034">
    <property type="entry name" value="PDZ_sf"/>
</dbReference>
<dbReference type="SUPFAM" id="SSF50156">
    <property type="entry name" value="PDZ domain-like"/>
    <property type="match status" value="1"/>
</dbReference>
<evidence type="ECO:0000313" key="8">
    <source>
        <dbReference type="EMBL" id="SHH31462.1"/>
    </source>
</evidence>
<dbReference type="GO" id="GO:0030288">
    <property type="term" value="C:outer membrane-bounded periplasmic space"/>
    <property type="evidence" value="ECO:0007669"/>
    <property type="project" value="TreeGrafter"/>
</dbReference>
<dbReference type="GO" id="GO:0004175">
    <property type="term" value="F:endopeptidase activity"/>
    <property type="evidence" value="ECO:0007669"/>
    <property type="project" value="TreeGrafter"/>
</dbReference>
<dbReference type="GO" id="GO:0008236">
    <property type="term" value="F:serine-type peptidase activity"/>
    <property type="evidence" value="ECO:0007669"/>
    <property type="project" value="UniProtKB-KW"/>
</dbReference>
<dbReference type="GO" id="GO:0007165">
    <property type="term" value="P:signal transduction"/>
    <property type="evidence" value="ECO:0007669"/>
    <property type="project" value="TreeGrafter"/>
</dbReference>
<accession>A0A1M5RYN5</accession>
<dbReference type="GO" id="GO:0006508">
    <property type="term" value="P:proteolysis"/>
    <property type="evidence" value="ECO:0007669"/>
    <property type="project" value="UniProtKB-KW"/>
</dbReference>
<evidence type="ECO:0000256" key="4">
    <source>
        <dbReference type="ARBA" id="ARBA00022825"/>
    </source>
</evidence>
<name>A0A1M5RYN5_9BRAD</name>
<evidence type="ECO:0000256" key="1">
    <source>
        <dbReference type="ARBA" id="ARBA00009179"/>
    </source>
</evidence>
<proteinExistence type="inferred from homology"/>
<dbReference type="AlphaFoldDB" id="A0A1M5RYN5"/>
<dbReference type="SMART" id="SM00228">
    <property type="entry name" value="PDZ"/>
    <property type="match status" value="1"/>
</dbReference>
<dbReference type="OrthoDB" id="9812068at2"/>